<feature type="region of interest" description="Disordered" evidence="1">
    <location>
        <begin position="721"/>
        <end position="740"/>
    </location>
</feature>
<dbReference type="Proteomes" id="UP000199603">
    <property type="component" value="Unassembled WGS sequence"/>
</dbReference>
<feature type="compositionally biased region" description="Low complexity" evidence="1">
    <location>
        <begin position="730"/>
        <end position="740"/>
    </location>
</feature>
<feature type="compositionally biased region" description="Low complexity" evidence="1">
    <location>
        <begin position="286"/>
        <end position="303"/>
    </location>
</feature>
<evidence type="ECO:0000256" key="1">
    <source>
        <dbReference type="SAM" id="MobiDB-lite"/>
    </source>
</evidence>
<feature type="compositionally biased region" description="Basic and acidic residues" evidence="1">
    <location>
        <begin position="251"/>
        <end position="269"/>
    </location>
</feature>
<organism evidence="2 3">
    <name type="scientific">Aquimonas voraii</name>
    <dbReference type="NCBI Taxonomy" id="265719"/>
    <lineage>
        <taxon>Bacteria</taxon>
        <taxon>Pseudomonadati</taxon>
        <taxon>Pseudomonadota</taxon>
        <taxon>Gammaproteobacteria</taxon>
        <taxon>Lysobacterales</taxon>
        <taxon>Lysobacteraceae</taxon>
        <taxon>Aquimonas</taxon>
    </lineage>
</organism>
<dbReference type="RefSeq" id="WP_091245549.1">
    <property type="nucleotide sequence ID" value="NZ_FNAG01000017.1"/>
</dbReference>
<dbReference type="STRING" id="265719.SAMN04488509_1173"/>
<keyword evidence="3" id="KW-1185">Reference proteome</keyword>
<feature type="region of interest" description="Disordered" evidence="1">
    <location>
        <begin position="238"/>
        <end position="345"/>
    </location>
</feature>
<gene>
    <name evidence="2" type="ORF">SAMN04488509_1173</name>
</gene>
<dbReference type="AlphaFoldDB" id="A0A1G6ZY59"/>
<protein>
    <recommendedName>
        <fullName evidence="4">Thymidine phosphorylase</fullName>
    </recommendedName>
</protein>
<proteinExistence type="predicted"/>
<dbReference type="EMBL" id="FNAG01000017">
    <property type="protein sequence ID" value="SDE07512.1"/>
    <property type="molecule type" value="Genomic_DNA"/>
</dbReference>
<evidence type="ECO:0008006" key="4">
    <source>
        <dbReference type="Google" id="ProtNLM"/>
    </source>
</evidence>
<accession>A0A1G6ZY59</accession>
<reference evidence="2 3" key="1">
    <citation type="submission" date="2016-10" db="EMBL/GenBank/DDBJ databases">
        <authorList>
            <person name="de Groot N.N."/>
        </authorList>
    </citation>
    <scope>NUCLEOTIDE SEQUENCE [LARGE SCALE GENOMIC DNA]</scope>
    <source>
        <strain evidence="2 3">DSM 16957</strain>
    </source>
</reference>
<evidence type="ECO:0000313" key="3">
    <source>
        <dbReference type="Proteomes" id="UP000199603"/>
    </source>
</evidence>
<dbReference type="InterPro" id="IPR012434">
    <property type="entry name" value="DUF1631"/>
</dbReference>
<feature type="compositionally biased region" description="Pro residues" evidence="1">
    <location>
        <begin position="275"/>
        <end position="285"/>
    </location>
</feature>
<dbReference type="OrthoDB" id="6188167at2"/>
<name>A0A1G6ZY59_9GAMM</name>
<evidence type="ECO:0000313" key="2">
    <source>
        <dbReference type="EMBL" id="SDE07512.1"/>
    </source>
</evidence>
<dbReference type="Pfam" id="PF07793">
    <property type="entry name" value="DUF1631"/>
    <property type="match status" value="1"/>
</dbReference>
<sequence>MLSPGFSGIDASHSVRLSQRALPRRVRQLLEGVLKFGSDELERGLKLTLDETEQQLFKLADQARSGDIQASCFEALREIKRGRADVVPRFLIALEGALATLKDPPEASPLAGNDKGLAFTELSLVADIELEQNMLLGEIASRAEVRHSLPLFLLGQRFGVIAGRPAFEAERLPVGPRALCAFLRTAVATLDLNNEYRLLIYRQFERQVMGLIGSLYEALNSYLARERVLPNLSFAPNRKPAAARAPAETAKPNEAKPGETKPPEARPTEARGPAGPRPPGVPGAPMPARQGPGAAQPAAPAQAFNPETVPYRDPEEPGLGAGFGPSAGAAPSGPRPYTAWPGTASPEPLDAGAAAAEAGANDGRMFDMLRELLAGRRALLGKLGGAQAKPPPNAHVASRDDVQAVLALLQAREPAPVLVDGKPAPRSLSHLKQDLLAQLRQVTPPGMSPTLGAEESDTLELMSLLYEHILRDIKQTSPAASLLTKLQVPMLRVALSDKGFFTRRQHPARQMLNVVAETGTSWLLDADEADRALLDKINLVVDRATHDYMGDSAVFESLVGDLQQQMQTLARKAEVAERRHVEAARGKEKLELARIRAEQAVSERLDGKRVPRFLATLLQQAWTDVLALSLLRGGEESPLYRQQLDIAEQLIQIGGGQSAPPAVLAQLREDIERALIKVGYHDGDAAAITARLLASEDEPEPQGEGNTRTELAMKLKSRVRLGQSGDGSEPAPVAPAATAAPLSAAERAQFDRIRHLPFGTWFEFPNPEGGTLRRRMSWFSTVTGNALFVNHRGQRAAEHSLEWLAREMEAGRVKVVMAEEGTVIDRAWQSIMGVLRNFAQRSPAGATP</sequence>
<feature type="compositionally biased region" description="Low complexity" evidence="1">
    <location>
        <begin position="238"/>
        <end position="250"/>
    </location>
</feature>